<dbReference type="SUPFAM" id="SSF81324">
    <property type="entry name" value="Voltage-gated potassium channels"/>
    <property type="match status" value="1"/>
</dbReference>
<evidence type="ECO:0000256" key="3">
    <source>
        <dbReference type="ARBA" id="ARBA00022538"/>
    </source>
</evidence>
<sequence length="354" mass="39290">MDKGDPATQELLAMGTLSPVQRLVNKDGSSALTSSARPCHLRRYLRDIWTTLVEMQWRYVFLVFSLTFLVSWLLFGCLWYLLALVRGDLDVDPDDPPPNRTVCVKYMGSMTAAFSFALETQLTIGYGTMYPSGDCVEGVVLLAVQMLLGLMTEAFITGAFVAKIARPKLRAGTIRFSSAAVVWGGRGDQRRRRLLAFRVANLRPSALLDVTVSAVLYRSRPGHPLRQSAVDFQLDRLGPRPCPYFLFPLTFHHELGPDSPLLPLLREPCGQEKSRVEHFELVVFLQAMQEGSGQIFQKRTSYVRGEILLDACFRPVMSLGPDGTYATNLACFDETASHGFDGVGLEGLDGDETV</sequence>
<keyword evidence="5 12" id="KW-0851">Voltage-gated channel</keyword>
<evidence type="ECO:0000313" key="16">
    <source>
        <dbReference type="Proteomes" id="UP001318040"/>
    </source>
</evidence>
<gene>
    <name evidence="17" type="primary">LOC116950572</name>
</gene>
<feature type="transmembrane region" description="Helical" evidence="13">
    <location>
        <begin position="59"/>
        <end position="82"/>
    </location>
</feature>
<evidence type="ECO:0000256" key="13">
    <source>
        <dbReference type="SAM" id="Phobius"/>
    </source>
</evidence>
<dbReference type="InterPro" id="IPR016449">
    <property type="entry name" value="K_chnl_inward-rec_Kir"/>
</dbReference>
<organism evidence="16 17">
    <name type="scientific">Petromyzon marinus</name>
    <name type="common">Sea lamprey</name>
    <dbReference type="NCBI Taxonomy" id="7757"/>
    <lineage>
        <taxon>Eukaryota</taxon>
        <taxon>Metazoa</taxon>
        <taxon>Chordata</taxon>
        <taxon>Craniata</taxon>
        <taxon>Vertebrata</taxon>
        <taxon>Cyclostomata</taxon>
        <taxon>Hyperoartia</taxon>
        <taxon>Petromyzontiformes</taxon>
        <taxon>Petromyzontidae</taxon>
        <taxon>Petromyzon</taxon>
    </lineage>
</organism>
<keyword evidence="9 13" id="KW-0472">Membrane</keyword>
<dbReference type="AlphaFoldDB" id="A0AAJ7TUK7"/>
<dbReference type="PANTHER" id="PTHR11767">
    <property type="entry name" value="INWARD RECTIFIER POTASSIUM CHANNEL"/>
    <property type="match status" value="1"/>
</dbReference>
<keyword evidence="8 12" id="KW-0406">Ion transport</keyword>
<dbReference type="Gene3D" id="2.60.40.1400">
    <property type="entry name" value="G protein-activated inward rectifier potassium channel 1"/>
    <property type="match status" value="1"/>
</dbReference>
<evidence type="ECO:0000256" key="7">
    <source>
        <dbReference type="ARBA" id="ARBA00022989"/>
    </source>
</evidence>
<dbReference type="PANTHER" id="PTHR11767:SF3">
    <property type="entry name" value="INWARD RECTIFIER POTASSIUM CHANNEL 13"/>
    <property type="match status" value="1"/>
</dbReference>
<dbReference type="InterPro" id="IPR013518">
    <property type="entry name" value="K_chnl_inward-rec_Kir_cyto"/>
</dbReference>
<evidence type="ECO:0000256" key="8">
    <source>
        <dbReference type="ARBA" id="ARBA00023065"/>
    </source>
</evidence>
<evidence type="ECO:0000256" key="5">
    <source>
        <dbReference type="ARBA" id="ARBA00022882"/>
    </source>
</evidence>
<keyword evidence="10 12" id="KW-0407">Ion channel</keyword>
<dbReference type="GO" id="GO:0005886">
    <property type="term" value="C:plasma membrane"/>
    <property type="evidence" value="ECO:0007669"/>
    <property type="project" value="TreeGrafter"/>
</dbReference>
<evidence type="ECO:0000256" key="4">
    <source>
        <dbReference type="ARBA" id="ARBA00022692"/>
    </source>
</evidence>
<evidence type="ECO:0000313" key="17">
    <source>
        <dbReference type="RefSeq" id="XP_032824364.1"/>
    </source>
</evidence>
<comment type="similarity">
    <text evidence="12">Belongs to the inward rectifier-type potassium channel (TC 1.A.2.1) family.</text>
</comment>
<evidence type="ECO:0000256" key="9">
    <source>
        <dbReference type="ARBA" id="ARBA00023136"/>
    </source>
</evidence>
<evidence type="ECO:0000256" key="10">
    <source>
        <dbReference type="ARBA" id="ARBA00023303"/>
    </source>
</evidence>
<dbReference type="GO" id="GO:0005242">
    <property type="term" value="F:inward rectifier potassium channel activity"/>
    <property type="evidence" value="ECO:0007669"/>
    <property type="project" value="InterPro"/>
</dbReference>
<dbReference type="SUPFAM" id="SSF81296">
    <property type="entry name" value="E set domains"/>
    <property type="match status" value="1"/>
</dbReference>
<feature type="transmembrane region" description="Helical" evidence="13">
    <location>
        <begin position="139"/>
        <end position="162"/>
    </location>
</feature>
<evidence type="ECO:0000256" key="11">
    <source>
        <dbReference type="ARBA" id="ARBA00034430"/>
    </source>
</evidence>
<keyword evidence="2 12" id="KW-0813">Transport</keyword>
<dbReference type="Pfam" id="PF01007">
    <property type="entry name" value="IRK"/>
    <property type="match status" value="1"/>
</dbReference>
<dbReference type="InterPro" id="IPR014756">
    <property type="entry name" value="Ig_E-set"/>
</dbReference>
<protein>
    <submittedName>
        <fullName evidence="17">Inward rectifier potassium channel 13-like</fullName>
    </submittedName>
</protein>
<keyword evidence="4 12" id="KW-0812">Transmembrane</keyword>
<dbReference type="PRINTS" id="PR01320">
    <property type="entry name" value="KIRCHANNEL"/>
</dbReference>
<dbReference type="RefSeq" id="XP_032824364.1">
    <property type="nucleotide sequence ID" value="XM_032968473.1"/>
</dbReference>
<accession>A0AAJ7TUK7</accession>
<keyword evidence="16" id="KW-1185">Reference proteome</keyword>
<dbReference type="KEGG" id="pmrn:116950572"/>
<dbReference type="Pfam" id="PF17655">
    <property type="entry name" value="IRK_C"/>
    <property type="match status" value="1"/>
</dbReference>
<name>A0AAJ7TUK7_PETMA</name>
<dbReference type="Proteomes" id="UP001318040">
    <property type="component" value="Chromosome 39"/>
</dbReference>
<dbReference type="GO" id="GO:0034702">
    <property type="term" value="C:monoatomic ion channel complex"/>
    <property type="evidence" value="ECO:0007669"/>
    <property type="project" value="UniProtKB-KW"/>
</dbReference>
<feature type="domain" description="Potassium channel inwardly rectifying transmembrane" evidence="14">
    <location>
        <begin position="24"/>
        <end position="167"/>
    </location>
</feature>
<keyword evidence="6 12" id="KW-0630">Potassium</keyword>
<evidence type="ECO:0000256" key="2">
    <source>
        <dbReference type="ARBA" id="ARBA00022448"/>
    </source>
</evidence>
<comment type="catalytic activity">
    <reaction evidence="11">
        <text>K(+)(in) = K(+)(out)</text>
        <dbReference type="Rhea" id="RHEA:29463"/>
        <dbReference type="ChEBI" id="CHEBI:29103"/>
    </reaction>
</comment>
<evidence type="ECO:0000256" key="12">
    <source>
        <dbReference type="RuleBase" id="RU003822"/>
    </source>
</evidence>
<dbReference type="Gene3D" id="1.10.287.70">
    <property type="match status" value="1"/>
</dbReference>
<proteinExistence type="inferred from homology"/>
<dbReference type="GO" id="GO:1990573">
    <property type="term" value="P:potassium ion import across plasma membrane"/>
    <property type="evidence" value="ECO:0007669"/>
    <property type="project" value="TreeGrafter"/>
</dbReference>
<evidence type="ECO:0000256" key="1">
    <source>
        <dbReference type="ARBA" id="ARBA00004141"/>
    </source>
</evidence>
<dbReference type="InterPro" id="IPR040445">
    <property type="entry name" value="Kir_TM"/>
</dbReference>
<dbReference type="GO" id="GO:0034765">
    <property type="term" value="P:regulation of monoatomic ion transmembrane transport"/>
    <property type="evidence" value="ECO:0007669"/>
    <property type="project" value="TreeGrafter"/>
</dbReference>
<evidence type="ECO:0000256" key="6">
    <source>
        <dbReference type="ARBA" id="ARBA00022958"/>
    </source>
</evidence>
<evidence type="ECO:0000259" key="14">
    <source>
        <dbReference type="Pfam" id="PF01007"/>
    </source>
</evidence>
<keyword evidence="3 12" id="KW-0633">Potassium transport</keyword>
<keyword evidence="7 13" id="KW-1133">Transmembrane helix</keyword>
<comment type="subcellular location">
    <subcellularLocation>
        <location evidence="1 12">Membrane</location>
        <topology evidence="1 12">Multi-pass membrane protein</topology>
    </subcellularLocation>
</comment>
<evidence type="ECO:0000259" key="15">
    <source>
        <dbReference type="Pfam" id="PF17655"/>
    </source>
</evidence>
<reference evidence="17" key="1">
    <citation type="submission" date="2025-08" db="UniProtKB">
        <authorList>
            <consortium name="RefSeq"/>
        </authorList>
    </citation>
    <scope>IDENTIFICATION</scope>
    <source>
        <tissue evidence="17">Sperm</tissue>
    </source>
</reference>
<feature type="domain" description="Inward rectifier potassium channel C-terminal" evidence="15">
    <location>
        <begin position="174"/>
        <end position="336"/>
    </location>
</feature>
<dbReference type="InterPro" id="IPR041647">
    <property type="entry name" value="IRK_C"/>
</dbReference>